<dbReference type="RefSeq" id="WP_145263117.1">
    <property type="nucleotide sequence ID" value="NZ_CP036279.1"/>
</dbReference>
<evidence type="ECO:0008006" key="3">
    <source>
        <dbReference type="Google" id="ProtNLM"/>
    </source>
</evidence>
<name>A0A518BCK5_9BACT</name>
<dbReference type="Proteomes" id="UP000317093">
    <property type="component" value="Chromosome"/>
</dbReference>
<evidence type="ECO:0000313" key="2">
    <source>
        <dbReference type="Proteomes" id="UP000317093"/>
    </source>
</evidence>
<sequence>MPDAVLEVHFIDEVESQQSDGNVLEDPSQALLGQAVSLEELVGSLEGRMTSLEQLVESNERRAAAFEGRVAATLKDIYANLQHLNTNVQLLRDAVLQPVNQRQRRVRASMGP</sequence>
<dbReference type="EMBL" id="CP036279">
    <property type="protein sequence ID" value="QDU64721.1"/>
    <property type="molecule type" value="Genomic_DNA"/>
</dbReference>
<keyword evidence="2" id="KW-1185">Reference proteome</keyword>
<evidence type="ECO:0000313" key="1">
    <source>
        <dbReference type="EMBL" id="QDU64721.1"/>
    </source>
</evidence>
<organism evidence="1 2">
    <name type="scientific">Kolteria novifilia</name>
    <dbReference type="NCBI Taxonomy" id="2527975"/>
    <lineage>
        <taxon>Bacteria</taxon>
        <taxon>Pseudomonadati</taxon>
        <taxon>Planctomycetota</taxon>
        <taxon>Planctomycetia</taxon>
        <taxon>Kolteriales</taxon>
        <taxon>Kolteriaceae</taxon>
        <taxon>Kolteria</taxon>
    </lineage>
</organism>
<reference evidence="1 2" key="1">
    <citation type="submission" date="2019-02" db="EMBL/GenBank/DDBJ databases">
        <title>Deep-cultivation of Planctomycetes and their phenomic and genomic characterization uncovers novel biology.</title>
        <authorList>
            <person name="Wiegand S."/>
            <person name="Jogler M."/>
            <person name="Boedeker C."/>
            <person name="Pinto D."/>
            <person name="Vollmers J."/>
            <person name="Rivas-Marin E."/>
            <person name="Kohn T."/>
            <person name="Peeters S.H."/>
            <person name="Heuer A."/>
            <person name="Rast P."/>
            <person name="Oberbeckmann S."/>
            <person name="Bunk B."/>
            <person name="Jeske O."/>
            <person name="Meyerdierks A."/>
            <person name="Storesund J.E."/>
            <person name="Kallscheuer N."/>
            <person name="Luecker S."/>
            <person name="Lage O.M."/>
            <person name="Pohl T."/>
            <person name="Merkel B.J."/>
            <person name="Hornburger P."/>
            <person name="Mueller R.-W."/>
            <person name="Bruemmer F."/>
            <person name="Labrenz M."/>
            <person name="Spormann A.M."/>
            <person name="Op den Camp H."/>
            <person name="Overmann J."/>
            <person name="Amann R."/>
            <person name="Jetten M.S.M."/>
            <person name="Mascher T."/>
            <person name="Medema M.H."/>
            <person name="Devos D.P."/>
            <person name="Kaster A.-K."/>
            <person name="Ovreas L."/>
            <person name="Rohde M."/>
            <person name="Galperin M.Y."/>
            <person name="Jogler C."/>
        </authorList>
    </citation>
    <scope>NUCLEOTIDE SEQUENCE [LARGE SCALE GENOMIC DNA]</scope>
    <source>
        <strain evidence="1 2">Pan216</strain>
    </source>
</reference>
<accession>A0A518BCK5</accession>
<proteinExistence type="predicted"/>
<protein>
    <recommendedName>
        <fullName evidence="3">Chromosome partition protein Smc</fullName>
    </recommendedName>
</protein>
<gene>
    <name evidence="1" type="ORF">Pan216_56120</name>
</gene>
<dbReference type="KEGG" id="knv:Pan216_56120"/>
<dbReference type="AlphaFoldDB" id="A0A518BCK5"/>